<dbReference type="GO" id="GO:0006777">
    <property type="term" value="P:Mo-molybdopterin cofactor biosynthetic process"/>
    <property type="evidence" value="ECO:0007669"/>
    <property type="project" value="UniProtKB-KW"/>
</dbReference>
<dbReference type="PANTHER" id="PTHR43764:SF1">
    <property type="entry name" value="MOLYBDOPTERIN MOLYBDOTRANSFERASE"/>
    <property type="match status" value="1"/>
</dbReference>
<dbReference type="EMBL" id="HBIV01052917">
    <property type="protein sequence ID" value="CAE0684505.1"/>
    <property type="molecule type" value="Transcribed_RNA"/>
</dbReference>
<dbReference type="AlphaFoldDB" id="A0A6V3URF6"/>
<name>A0A6V3URF6_9EUKA</name>
<dbReference type="Gene3D" id="1.10.3340.10">
    <property type="entry name" value="SMc04008-like"/>
    <property type="match status" value="1"/>
</dbReference>
<comment type="pathway">
    <text evidence="1">Cofactor biosynthesis; molybdopterin biosynthesis.</text>
</comment>
<feature type="compositionally biased region" description="Low complexity" evidence="4">
    <location>
        <begin position="121"/>
        <end position="140"/>
    </location>
</feature>
<dbReference type="InterPro" id="IPR036810">
    <property type="entry name" value="SMc04008-like_sf"/>
</dbReference>
<protein>
    <recommendedName>
        <fullName evidence="2">molybdopterin molybdotransferase</fullName>
        <ecNumber evidence="2">2.10.1.1</ecNumber>
    </recommendedName>
</protein>
<dbReference type="CDD" id="cd00886">
    <property type="entry name" value="MogA_MoaB"/>
    <property type="match status" value="1"/>
</dbReference>
<dbReference type="InterPro" id="IPR023163">
    <property type="entry name" value="SMc04008-like_domain"/>
</dbReference>
<dbReference type="SUPFAM" id="SSF158757">
    <property type="entry name" value="SMc04008-like"/>
    <property type="match status" value="1"/>
</dbReference>
<accession>A0A6V3URF6</accession>
<feature type="domain" description="MoaB/Mog" evidence="5">
    <location>
        <begin position="199"/>
        <end position="349"/>
    </location>
</feature>
<proteinExistence type="predicted"/>
<dbReference type="Pfam" id="PF00994">
    <property type="entry name" value="MoCF_biosynth"/>
    <property type="match status" value="1"/>
</dbReference>
<dbReference type="GO" id="GO:0061599">
    <property type="term" value="F:molybdopterin molybdotransferase activity"/>
    <property type="evidence" value="ECO:0007669"/>
    <property type="project" value="UniProtKB-EC"/>
</dbReference>
<sequence>MSTEAAQAFAFRQLVKHLQVRTDVQNIDQMNLAGFCRNCLAKWLFAGHVMAAGGSPEASRSYTDCLADVYGMSYGQWKSKYQAKATPEQMAKYKETSELHAKHPPVVEAAAKAAKKKKKPASSSSASKSPAAPATSSSTAEVKKSTSPSAAALSDVCCRSPEEIAKSLAADPALVHPNVGLGVSGETVAVPAGFEMRVAVLTVSDRASAKEYEDLSGPAIEASLEKFSKSSARSIKVIDRKVVPDDVTAISAVLKEWADGKKPGLILTTGGTGFTKRDVTPEATRQVAERLALGLAAAVTIESARSEPFALLSRAVAAIRKNTLIFNLPGRPKAVEENLVLALPTVMQAVYQLQQELSV</sequence>
<dbReference type="InterPro" id="IPR036425">
    <property type="entry name" value="MoaB/Mog-like_dom_sf"/>
</dbReference>
<dbReference type="SMART" id="SM00852">
    <property type="entry name" value="MoCF_biosynth"/>
    <property type="match status" value="1"/>
</dbReference>
<evidence type="ECO:0000313" key="6">
    <source>
        <dbReference type="EMBL" id="CAE0684505.1"/>
    </source>
</evidence>
<evidence type="ECO:0000256" key="1">
    <source>
        <dbReference type="ARBA" id="ARBA00005046"/>
    </source>
</evidence>
<organism evidence="6">
    <name type="scientific">Lotharella globosa</name>
    <dbReference type="NCBI Taxonomy" id="91324"/>
    <lineage>
        <taxon>Eukaryota</taxon>
        <taxon>Sar</taxon>
        <taxon>Rhizaria</taxon>
        <taxon>Cercozoa</taxon>
        <taxon>Chlorarachniophyceae</taxon>
        <taxon>Lotharella</taxon>
    </lineage>
</organism>
<dbReference type="InterPro" id="IPR051920">
    <property type="entry name" value="MPT_Adenylyltrnsfr/MoaC-Rel"/>
</dbReference>
<evidence type="ECO:0000259" key="5">
    <source>
        <dbReference type="SMART" id="SM00852"/>
    </source>
</evidence>
<evidence type="ECO:0000256" key="2">
    <source>
        <dbReference type="ARBA" id="ARBA00013269"/>
    </source>
</evidence>
<gene>
    <name evidence="6" type="ORF">LGLO00237_LOCUS36293</name>
</gene>
<dbReference type="NCBIfam" id="TIGR00177">
    <property type="entry name" value="molyb_syn"/>
    <property type="match status" value="1"/>
</dbReference>
<dbReference type="Pfam" id="PF06844">
    <property type="entry name" value="DUF1244"/>
    <property type="match status" value="1"/>
</dbReference>
<dbReference type="InterPro" id="IPR001453">
    <property type="entry name" value="MoaB/Mog_dom"/>
</dbReference>
<dbReference type="PANTHER" id="PTHR43764">
    <property type="entry name" value="MOLYBDENUM COFACTOR BIOSYNTHESIS"/>
    <property type="match status" value="1"/>
</dbReference>
<keyword evidence="3" id="KW-0501">Molybdenum cofactor biosynthesis</keyword>
<feature type="region of interest" description="Disordered" evidence="4">
    <location>
        <begin position="109"/>
        <end position="145"/>
    </location>
</feature>
<dbReference type="EC" id="2.10.1.1" evidence="2"/>
<dbReference type="SUPFAM" id="SSF53218">
    <property type="entry name" value="Molybdenum cofactor biosynthesis proteins"/>
    <property type="match status" value="1"/>
</dbReference>
<dbReference type="Gene3D" id="3.40.980.10">
    <property type="entry name" value="MoaB/Mog-like domain"/>
    <property type="match status" value="1"/>
</dbReference>
<dbReference type="PROSITE" id="PS01078">
    <property type="entry name" value="MOCF_BIOSYNTHESIS_1"/>
    <property type="match status" value="1"/>
</dbReference>
<evidence type="ECO:0000256" key="3">
    <source>
        <dbReference type="ARBA" id="ARBA00023150"/>
    </source>
</evidence>
<reference evidence="6" key="1">
    <citation type="submission" date="2021-01" db="EMBL/GenBank/DDBJ databases">
        <authorList>
            <person name="Corre E."/>
            <person name="Pelletier E."/>
            <person name="Niang G."/>
            <person name="Scheremetjew M."/>
            <person name="Finn R."/>
            <person name="Kale V."/>
            <person name="Holt S."/>
            <person name="Cochrane G."/>
            <person name="Meng A."/>
            <person name="Brown T."/>
            <person name="Cohen L."/>
        </authorList>
    </citation>
    <scope>NUCLEOTIDE SEQUENCE</scope>
    <source>
        <strain evidence="6">CCCM811</strain>
    </source>
</reference>
<dbReference type="InterPro" id="IPR008284">
    <property type="entry name" value="MoCF_biosynth_CS"/>
</dbReference>
<evidence type="ECO:0000256" key="4">
    <source>
        <dbReference type="SAM" id="MobiDB-lite"/>
    </source>
</evidence>